<accession>A0A0D3KV43</accession>
<sequence length="235" mass="26295">MLVGIQNQDIHLENLENIGGRAEARMQLSCTSPSSSDHPQPADHTADAATVAALSVDGPPLRLIVFARAFRAIWVLKRWAFRAAERRASSRRHARRPPGAAERLRQRLRLYGMQMLRIAGDGFCDDFGAYLRRMQRNRTWGDELTLRAASEALAEIARDRARSREIARERALGASLHVVTSTEFNPYLVYTPSEQKMDKQASAPPTRGKRKQRQCPKPRLEPASGGERRASAEAA</sequence>
<dbReference type="EnsemblProtists" id="EOD39628">
    <property type="protein sequence ID" value="EOD39628"/>
    <property type="gene ID" value="EMIHUDRAFT_200181"/>
</dbReference>
<evidence type="ECO:0000313" key="2">
    <source>
        <dbReference type="EnsemblProtists" id="EOD39628"/>
    </source>
</evidence>
<evidence type="ECO:0000313" key="3">
    <source>
        <dbReference type="Proteomes" id="UP000013827"/>
    </source>
</evidence>
<evidence type="ECO:0000256" key="1">
    <source>
        <dbReference type="SAM" id="MobiDB-lite"/>
    </source>
</evidence>
<proteinExistence type="predicted"/>
<feature type="region of interest" description="Disordered" evidence="1">
    <location>
        <begin position="190"/>
        <end position="235"/>
    </location>
</feature>
<dbReference type="AlphaFoldDB" id="A0A0D3KV43"/>
<dbReference type="HOGENOM" id="CLU_1196746_0_0_1"/>
<name>A0A0D3KV43_EMIH1</name>
<organism evidence="2 3">
    <name type="scientific">Emiliania huxleyi (strain CCMP1516)</name>
    <dbReference type="NCBI Taxonomy" id="280463"/>
    <lineage>
        <taxon>Eukaryota</taxon>
        <taxon>Haptista</taxon>
        <taxon>Haptophyta</taxon>
        <taxon>Prymnesiophyceae</taxon>
        <taxon>Isochrysidales</taxon>
        <taxon>Noelaerhabdaceae</taxon>
        <taxon>Emiliania</taxon>
    </lineage>
</organism>
<feature type="compositionally biased region" description="Basic residues" evidence="1">
    <location>
        <begin position="207"/>
        <end position="216"/>
    </location>
</feature>
<reference evidence="3" key="1">
    <citation type="journal article" date="2013" name="Nature">
        <title>Pan genome of the phytoplankton Emiliania underpins its global distribution.</title>
        <authorList>
            <person name="Read B.A."/>
            <person name="Kegel J."/>
            <person name="Klute M.J."/>
            <person name="Kuo A."/>
            <person name="Lefebvre S.C."/>
            <person name="Maumus F."/>
            <person name="Mayer C."/>
            <person name="Miller J."/>
            <person name="Monier A."/>
            <person name="Salamov A."/>
            <person name="Young J."/>
            <person name="Aguilar M."/>
            <person name="Claverie J.M."/>
            <person name="Frickenhaus S."/>
            <person name="Gonzalez K."/>
            <person name="Herman E.K."/>
            <person name="Lin Y.C."/>
            <person name="Napier J."/>
            <person name="Ogata H."/>
            <person name="Sarno A.F."/>
            <person name="Shmutz J."/>
            <person name="Schroeder D."/>
            <person name="de Vargas C."/>
            <person name="Verret F."/>
            <person name="von Dassow P."/>
            <person name="Valentin K."/>
            <person name="Van de Peer Y."/>
            <person name="Wheeler G."/>
            <person name="Dacks J.B."/>
            <person name="Delwiche C.F."/>
            <person name="Dyhrman S.T."/>
            <person name="Glockner G."/>
            <person name="John U."/>
            <person name="Richards T."/>
            <person name="Worden A.Z."/>
            <person name="Zhang X."/>
            <person name="Grigoriev I.V."/>
            <person name="Allen A.E."/>
            <person name="Bidle K."/>
            <person name="Borodovsky M."/>
            <person name="Bowler C."/>
            <person name="Brownlee C."/>
            <person name="Cock J.M."/>
            <person name="Elias M."/>
            <person name="Gladyshev V.N."/>
            <person name="Groth M."/>
            <person name="Guda C."/>
            <person name="Hadaegh A."/>
            <person name="Iglesias-Rodriguez M.D."/>
            <person name="Jenkins J."/>
            <person name="Jones B.M."/>
            <person name="Lawson T."/>
            <person name="Leese F."/>
            <person name="Lindquist E."/>
            <person name="Lobanov A."/>
            <person name="Lomsadze A."/>
            <person name="Malik S.B."/>
            <person name="Marsh M.E."/>
            <person name="Mackinder L."/>
            <person name="Mock T."/>
            <person name="Mueller-Roeber B."/>
            <person name="Pagarete A."/>
            <person name="Parker M."/>
            <person name="Probert I."/>
            <person name="Quesneville H."/>
            <person name="Raines C."/>
            <person name="Rensing S.A."/>
            <person name="Riano-Pachon D.M."/>
            <person name="Richier S."/>
            <person name="Rokitta S."/>
            <person name="Shiraiwa Y."/>
            <person name="Soanes D.M."/>
            <person name="van der Giezen M."/>
            <person name="Wahlund T.M."/>
            <person name="Williams B."/>
            <person name="Wilson W."/>
            <person name="Wolfe G."/>
            <person name="Wurch L.L."/>
        </authorList>
    </citation>
    <scope>NUCLEOTIDE SEQUENCE</scope>
</reference>
<dbReference type="KEGG" id="ehx:EMIHUDRAFT_200181"/>
<dbReference type="Gene3D" id="3.90.70.80">
    <property type="match status" value="1"/>
</dbReference>
<dbReference type="GeneID" id="17284899"/>
<reference evidence="2" key="2">
    <citation type="submission" date="2024-10" db="UniProtKB">
        <authorList>
            <consortium name="EnsemblProtists"/>
        </authorList>
    </citation>
    <scope>IDENTIFICATION</scope>
</reference>
<feature type="compositionally biased region" description="Basic and acidic residues" evidence="1">
    <location>
        <begin position="226"/>
        <end position="235"/>
    </location>
</feature>
<dbReference type="RefSeq" id="XP_005792057.1">
    <property type="nucleotide sequence ID" value="XM_005792000.1"/>
</dbReference>
<keyword evidence="3" id="KW-1185">Reference proteome</keyword>
<dbReference type="Proteomes" id="UP000013827">
    <property type="component" value="Unassembled WGS sequence"/>
</dbReference>
<protein>
    <submittedName>
        <fullName evidence="2">Uncharacterized protein</fullName>
    </submittedName>
</protein>
<dbReference type="PaxDb" id="2903-EOD39628"/>